<proteinExistence type="predicted"/>
<evidence type="ECO:0000313" key="2">
    <source>
        <dbReference type="Proteomes" id="UP001465755"/>
    </source>
</evidence>
<accession>A0AAW1NN15</accession>
<dbReference type="EMBL" id="JALJOQ010000254">
    <property type="protein sequence ID" value="KAK9787137.1"/>
    <property type="molecule type" value="Genomic_DNA"/>
</dbReference>
<evidence type="ECO:0000313" key="1">
    <source>
        <dbReference type="EMBL" id="KAK9787137.1"/>
    </source>
</evidence>
<keyword evidence="2" id="KW-1185">Reference proteome</keyword>
<reference evidence="1 2" key="1">
    <citation type="journal article" date="2024" name="Nat. Commun.">
        <title>Phylogenomics reveals the evolutionary origins of lichenization in chlorophyte algae.</title>
        <authorList>
            <person name="Puginier C."/>
            <person name="Libourel C."/>
            <person name="Otte J."/>
            <person name="Skaloud P."/>
            <person name="Haon M."/>
            <person name="Grisel S."/>
            <person name="Petersen M."/>
            <person name="Berrin J.G."/>
            <person name="Delaux P.M."/>
            <person name="Dal Grande F."/>
            <person name="Keller J."/>
        </authorList>
    </citation>
    <scope>NUCLEOTIDE SEQUENCE [LARGE SCALE GENOMIC DNA]</scope>
    <source>
        <strain evidence="1 2">SAG 2036</strain>
    </source>
</reference>
<dbReference type="Proteomes" id="UP001465755">
    <property type="component" value="Unassembled WGS sequence"/>
</dbReference>
<dbReference type="AlphaFoldDB" id="A0AAW1NN15"/>
<name>A0AAW1NN15_9CHLO</name>
<gene>
    <name evidence="1" type="ORF">WJX73_009063</name>
</gene>
<protein>
    <submittedName>
        <fullName evidence="1">Uncharacterized protein</fullName>
    </submittedName>
</protein>
<comment type="caution">
    <text evidence="1">The sequence shown here is derived from an EMBL/GenBank/DDBJ whole genome shotgun (WGS) entry which is preliminary data.</text>
</comment>
<organism evidence="1 2">
    <name type="scientific">Symbiochloris irregularis</name>
    <dbReference type="NCBI Taxonomy" id="706552"/>
    <lineage>
        <taxon>Eukaryota</taxon>
        <taxon>Viridiplantae</taxon>
        <taxon>Chlorophyta</taxon>
        <taxon>core chlorophytes</taxon>
        <taxon>Trebouxiophyceae</taxon>
        <taxon>Trebouxiales</taxon>
        <taxon>Trebouxiaceae</taxon>
        <taxon>Symbiochloris</taxon>
    </lineage>
</organism>
<sequence>MTKGRARQPPLQALLELSVEADQSGNVMCLALKELKATDAGVQGSRKASVEGGVNLGSASANSARVTQHLEGTFPDTYLSHLQEEVVDSRGLAMCVGVMLNRADALTLAAEHEPSMLCWDMEPTVCQLRPGGEVATNLEVHFTSAPMPEGLLKGATVDVPVRVECALECTLRRQPMGRRHFWFPKKAASTIEDYNTCKAVMAFSL</sequence>